<reference evidence="3 4" key="2">
    <citation type="journal article" date="2024" name="Int. J. Syst. Evol. Microbiol.">
        <title>Promethearchaeum syntrophicum gen. nov., sp. nov., an anaerobic, obligately syntrophic archaeon, the first isolate of the lineage 'Asgard' archaea, and proposal of the new archaeal phylum Promethearchaeota phyl. nov. and kingdom Promethearchaeati regn. nov.</title>
        <authorList>
            <person name="Imachi H."/>
            <person name="Nobu M.K."/>
            <person name="Kato S."/>
            <person name="Takaki Y."/>
            <person name="Miyazaki M."/>
            <person name="Miyata M."/>
            <person name="Ogawara M."/>
            <person name="Saito Y."/>
            <person name="Sakai S."/>
            <person name="Tahara Y.O."/>
            <person name="Takano Y."/>
            <person name="Tasumi E."/>
            <person name="Uematsu K."/>
            <person name="Yoshimura T."/>
            <person name="Itoh T."/>
            <person name="Ohkuma M."/>
            <person name="Takai K."/>
        </authorList>
    </citation>
    <scope>NUCLEOTIDE SEQUENCE [LARGE SCALE GENOMIC DNA]</scope>
    <source>
        <strain evidence="3 4">MK-D1</strain>
    </source>
</reference>
<dbReference type="SUPFAM" id="SSF52540">
    <property type="entry name" value="P-loop containing nucleoside triphosphate hydrolases"/>
    <property type="match status" value="1"/>
</dbReference>
<organism evidence="3 4">
    <name type="scientific">Promethearchaeum syntrophicum</name>
    <dbReference type="NCBI Taxonomy" id="2594042"/>
    <lineage>
        <taxon>Archaea</taxon>
        <taxon>Promethearchaeati</taxon>
        <taxon>Promethearchaeota</taxon>
        <taxon>Promethearchaeia</taxon>
        <taxon>Promethearchaeales</taxon>
        <taxon>Promethearchaeaceae</taxon>
        <taxon>Promethearchaeum</taxon>
    </lineage>
</organism>
<reference evidence="3 4" key="1">
    <citation type="journal article" date="2020" name="Nature">
        <title>Isolation of an archaeon at the prokaryote-eukaryote interface.</title>
        <authorList>
            <person name="Imachi H."/>
            <person name="Nobu M.K."/>
            <person name="Nakahara N."/>
            <person name="Morono Y."/>
            <person name="Ogawara M."/>
            <person name="Takaki Y."/>
            <person name="Takano Y."/>
            <person name="Uematsu K."/>
            <person name="Ikuta T."/>
            <person name="Ito M."/>
            <person name="Matsui Y."/>
            <person name="Miyazaki M."/>
            <person name="Murata K."/>
            <person name="Saito Y."/>
            <person name="Sakai S."/>
            <person name="Song C."/>
            <person name="Tasumi E."/>
            <person name="Yamanaka Y."/>
            <person name="Yamaguchi T."/>
            <person name="Kamagata Y."/>
            <person name="Tamaki H."/>
            <person name="Takai K."/>
        </authorList>
    </citation>
    <scope>NUCLEOTIDE SEQUENCE [LARGE SCALE GENOMIC DNA]</scope>
    <source>
        <strain evidence="3 4">MK-D1</strain>
    </source>
</reference>
<dbReference type="AlphaFoldDB" id="A0A5B9DET3"/>
<evidence type="ECO:0000313" key="3">
    <source>
        <dbReference type="EMBL" id="QEE17290.1"/>
    </source>
</evidence>
<dbReference type="InterPro" id="IPR004095">
    <property type="entry name" value="TGS"/>
</dbReference>
<dbReference type="Proteomes" id="UP000321408">
    <property type="component" value="Chromosome"/>
</dbReference>
<dbReference type="InterPro" id="IPR012675">
    <property type="entry name" value="Beta-grasp_dom_sf"/>
</dbReference>
<dbReference type="GO" id="GO:0005525">
    <property type="term" value="F:GTP binding"/>
    <property type="evidence" value="ECO:0007669"/>
    <property type="project" value="InterPro"/>
</dbReference>
<dbReference type="OrthoDB" id="372125at2157"/>
<evidence type="ECO:0000259" key="2">
    <source>
        <dbReference type="Pfam" id="PF02824"/>
    </source>
</evidence>
<dbReference type="Pfam" id="PF02824">
    <property type="entry name" value="TGS"/>
    <property type="match status" value="1"/>
</dbReference>
<dbReference type="KEGG" id="psyt:DSAG12_03122"/>
<sequence>MKVQYKKLGWYRIKLTRKIRNLEGKELIDALQSAIEDIHKKGYDKFGVFKHFVTQIEQEIQELKFRPKAKPREHDPFLIKRSGDGRIVLFGLSNVGKSTLMNAITNTNVKTGNYLHTTKTALGGTCEYNQVKIQIVDVPGFVDYRDDWMISKQILRVARTCDAILMVIDLSQNVSKQYQFLLNQLEKANLMIDGETMYKLGIIASKGDLPKSKDQFIKLEQESEYPILPISIINEESLEKAKKFLFDMLDVIRIFTKSPNKKPDLEHPIICDYDTTVEYISSKIHKDFLTRFHHAKVWGNSVDFDGQHVGKDHVLSDLDVVELFKT</sequence>
<protein>
    <submittedName>
        <fullName evidence="3">GTPase</fullName>
    </submittedName>
</protein>
<dbReference type="InterPro" id="IPR012676">
    <property type="entry name" value="TGS-like"/>
</dbReference>
<name>A0A5B9DET3_9ARCH</name>
<dbReference type="NCBIfam" id="TIGR00231">
    <property type="entry name" value="small_GTP"/>
    <property type="match status" value="1"/>
</dbReference>
<dbReference type="PANTHER" id="PTHR43127">
    <property type="entry name" value="DEVELOPMENTALLY-REGULATED GTP-BINDING PROTEIN 2"/>
    <property type="match status" value="1"/>
</dbReference>
<gene>
    <name evidence="3" type="ORF">DSAG12_03122</name>
</gene>
<dbReference type="InterPro" id="IPR045001">
    <property type="entry name" value="DRG"/>
</dbReference>
<proteinExistence type="predicted"/>
<keyword evidence="4" id="KW-1185">Reference proteome</keyword>
<dbReference type="SUPFAM" id="SSF81271">
    <property type="entry name" value="TGS-like"/>
    <property type="match status" value="1"/>
</dbReference>
<dbReference type="Pfam" id="PF01926">
    <property type="entry name" value="MMR_HSR1"/>
    <property type="match status" value="1"/>
</dbReference>
<dbReference type="InterPro" id="IPR006073">
    <property type="entry name" value="GTP-bd"/>
</dbReference>
<dbReference type="InterPro" id="IPR005225">
    <property type="entry name" value="Small_GTP-bd"/>
</dbReference>
<dbReference type="GO" id="GO:0003924">
    <property type="term" value="F:GTPase activity"/>
    <property type="evidence" value="ECO:0007669"/>
    <property type="project" value="InterPro"/>
</dbReference>
<feature type="domain" description="TGS" evidence="2">
    <location>
        <begin position="252"/>
        <end position="325"/>
    </location>
</feature>
<dbReference type="RefSeq" id="WP_162306765.1">
    <property type="nucleotide sequence ID" value="NZ_CP042905.2"/>
</dbReference>
<evidence type="ECO:0000259" key="1">
    <source>
        <dbReference type="Pfam" id="PF01926"/>
    </source>
</evidence>
<dbReference type="Gene3D" id="3.10.20.30">
    <property type="match status" value="1"/>
</dbReference>
<feature type="domain" description="G" evidence="1">
    <location>
        <begin position="86"/>
        <end position="187"/>
    </location>
</feature>
<dbReference type="Gene3D" id="3.40.50.300">
    <property type="entry name" value="P-loop containing nucleotide triphosphate hydrolases"/>
    <property type="match status" value="1"/>
</dbReference>
<dbReference type="InterPro" id="IPR027417">
    <property type="entry name" value="P-loop_NTPase"/>
</dbReference>
<accession>A0A5B9DET3</accession>
<dbReference type="PRINTS" id="PR00326">
    <property type="entry name" value="GTP1OBG"/>
</dbReference>
<dbReference type="GeneID" id="41331093"/>
<dbReference type="EMBL" id="CP042905">
    <property type="protein sequence ID" value="QEE17290.1"/>
    <property type="molecule type" value="Genomic_DNA"/>
</dbReference>
<evidence type="ECO:0000313" key="4">
    <source>
        <dbReference type="Proteomes" id="UP000321408"/>
    </source>
</evidence>